<dbReference type="InterPro" id="IPR011009">
    <property type="entry name" value="Kinase-like_dom_sf"/>
</dbReference>
<keyword evidence="1" id="KW-0547">Nucleotide-binding</keyword>
<dbReference type="InterPro" id="IPR000719">
    <property type="entry name" value="Prot_kinase_dom"/>
</dbReference>
<evidence type="ECO:0000313" key="4">
    <source>
        <dbReference type="EMBL" id="EEF49852.1"/>
    </source>
</evidence>
<dbReference type="Gene3D" id="3.30.200.20">
    <property type="entry name" value="Phosphorylase Kinase, domain 1"/>
    <property type="match status" value="1"/>
</dbReference>
<gene>
    <name evidence="4" type="ORF">RCOM_1432200</name>
</gene>
<keyword evidence="5" id="KW-1185">Reference proteome</keyword>
<dbReference type="InterPro" id="IPR001245">
    <property type="entry name" value="Ser-Thr/Tyr_kinase_cat_dom"/>
</dbReference>
<dbReference type="InterPro" id="IPR045274">
    <property type="entry name" value="WAK-like"/>
</dbReference>
<dbReference type="Pfam" id="PF07714">
    <property type="entry name" value="PK_Tyr_Ser-Thr"/>
    <property type="match status" value="1"/>
</dbReference>
<dbReference type="SUPFAM" id="SSF56112">
    <property type="entry name" value="Protein kinase-like (PK-like)"/>
    <property type="match status" value="1"/>
</dbReference>
<feature type="domain" description="Protein kinase" evidence="3">
    <location>
        <begin position="1"/>
        <end position="193"/>
    </location>
</feature>
<dbReference type="eggNOG" id="KOG1187">
    <property type="taxonomic scope" value="Eukaryota"/>
</dbReference>
<proteinExistence type="predicted"/>
<dbReference type="GO" id="GO:0004672">
    <property type="term" value="F:protein kinase activity"/>
    <property type="evidence" value="ECO:0007669"/>
    <property type="project" value="InterPro"/>
</dbReference>
<dbReference type="PROSITE" id="PS50011">
    <property type="entry name" value="PROTEIN_KINASE_DOM"/>
    <property type="match status" value="1"/>
</dbReference>
<evidence type="ECO:0000259" key="3">
    <source>
        <dbReference type="PROSITE" id="PS50011"/>
    </source>
</evidence>
<dbReference type="EMBL" id="EQ973777">
    <property type="protein sequence ID" value="EEF49852.1"/>
    <property type="molecule type" value="Genomic_DNA"/>
</dbReference>
<dbReference type="GO" id="GO:0007166">
    <property type="term" value="P:cell surface receptor signaling pathway"/>
    <property type="evidence" value="ECO:0007669"/>
    <property type="project" value="InterPro"/>
</dbReference>
<dbReference type="STRING" id="3988.B9RF81"/>
<sequence length="193" mass="21462">MIACFRAKQDREAEAETAFVKNGRMLVEASISFNNGGGNPIRWFSVKDLNNATKNYDHSQVFWDDGEIVFTSQMSSPISEIVFASQMSSPISEIVFASQMSSPISEIVFASQMNSHKDALKLLGCCLETELPILVFESAENGTLHDRIYNPHLAGFQPLSWTNRLRIAIGAATAIAYLHTAFPRPIIHRDIKP</sequence>
<protein>
    <submittedName>
        <fullName evidence="4">Serine-threonine protein kinase, plant-type, putative</fullName>
    </submittedName>
</protein>
<keyword evidence="4" id="KW-0418">Kinase</keyword>
<keyword evidence="2" id="KW-0067">ATP-binding</keyword>
<organism evidence="4 5">
    <name type="scientific">Ricinus communis</name>
    <name type="common">Castor bean</name>
    <dbReference type="NCBI Taxonomy" id="3988"/>
    <lineage>
        <taxon>Eukaryota</taxon>
        <taxon>Viridiplantae</taxon>
        <taxon>Streptophyta</taxon>
        <taxon>Embryophyta</taxon>
        <taxon>Tracheophyta</taxon>
        <taxon>Spermatophyta</taxon>
        <taxon>Magnoliopsida</taxon>
        <taxon>eudicotyledons</taxon>
        <taxon>Gunneridae</taxon>
        <taxon>Pentapetalae</taxon>
        <taxon>rosids</taxon>
        <taxon>fabids</taxon>
        <taxon>Malpighiales</taxon>
        <taxon>Euphorbiaceae</taxon>
        <taxon>Acalyphoideae</taxon>
        <taxon>Acalypheae</taxon>
        <taxon>Ricinus</taxon>
    </lineage>
</organism>
<dbReference type="GO" id="GO:0005524">
    <property type="term" value="F:ATP binding"/>
    <property type="evidence" value="ECO:0007669"/>
    <property type="project" value="UniProtKB-KW"/>
</dbReference>
<evidence type="ECO:0000256" key="1">
    <source>
        <dbReference type="ARBA" id="ARBA00022741"/>
    </source>
</evidence>
<name>B9RF81_RICCO</name>
<dbReference type="PANTHER" id="PTHR27005">
    <property type="entry name" value="WALL-ASSOCIATED RECEPTOR KINASE-LIKE 21"/>
    <property type="match status" value="1"/>
</dbReference>
<dbReference type="PANTHER" id="PTHR27005:SF499">
    <property type="entry name" value="PROTEIN KINASE DOMAIN-CONTAINING PROTEIN"/>
    <property type="match status" value="1"/>
</dbReference>
<evidence type="ECO:0000313" key="5">
    <source>
        <dbReference type="Proteomes" id="UP000008311"/>
    </source>
</evidence>
<keyword evidence="4" id="KW-0808">Transferase</keyword>
<dbReference type="AlphaFoldDB" id="B9RF81"/>
<dbReference type="InParanoid" id="B9RF81"/>
<evidence type="ECO:0000256" key="2">
    <source>
        <dbReference type="ARBA" id="ARBA00022840"/>
    </source>
</evidence>
<accession>B9RF81</accession>
<dbReference type="Proteomes" id="UP000008311">
    <property type="component" value="Unassembled WGS sequence"/>
</dbReference>
<reference evidence="5" key="1">
    <citation type="journal article" date="2010" name="Nat. Biotechnol.">
        <title>Draft genome sequence of the oilseed species Ricinus communis.</title>
        <authorList>
            <person name="Chan A.P."/>
            <person name="Crabtree J."/>
            <person name="Zhao Q."/>
            <person name="Lorenzi H."/>
            <person name="Orvis J."/>
            <person name="Puiu D."/>
            <person name="Melake-Berhan A."/>
            <person name="Jones K.M."/>
            <person name="Redman J."/>
            <person name="Chen G."/>
            <person name="Cahoon E.B."/>
            <person name="Gedil M."/>
            <person name="Stanke M."/>
            <person name="Haas B.J."/>
            <person name="Wortman J.R."/>
            <person name="Fraser-Liggett C.M."/>
            <person name="Ravel J."/>
            <person name="Rabinowicz P.D."/>
        </authorList>
    </citation>
    <scope>NUCLEOTIDE SEQUENCE [LARGE SCALE GENOMIC DNA]</scope>
    <source>
        <strain evidence="5">cv. Hale</strain>
    </source>
</reference>
<dbReference type="Gene3D" id="1.10.510.10">
    <property type="entry name" value="Transferase(Phosphotransferase) domain 1"/>
    <property type="match status" value="1"/>
</dbReference>